<dbReference type="Pfam" id="PF25954">
    <property type="entry name" value="Beta-barrel_RND_2"/>
    <property type="match status" value="1"/>
</dbReference>
<dbReference type="Gene3D" id="2.40.30.170">
    <property type="match status" value="1"/>
</dbReference>
<dbReference type="Proteomes" id="UP000238701">
    <property type="component" value="Unassembled WGS sequence"/>
</dbReference>
<dbReference type="Gene3D" id="2.40.420.20">
    <property type="match status" value="1"/>
</dbReference>
<dbReference type="Pfam" id="PF25917">
    <property type="entry name" value="BSH_RND"/>
    <property type="match status" value="1"/>
</dbReference>
<accession>A0A2U3JYA4</accession>
<dbReference type="NCBIfam" id="TIGR01730">
    <property type="entry name" value="RND_mfp"/>
    <property type="match status" value="1"/>
</dbReference>
<feature type="transmembrane region" description="Helical" evidence="5">
    <location>
        <begin position="34"/>
        <end position="55"/>
    </location>
</feature>
<evidence type="ECO:0000313" key="11">
    <source>
        <dbReference type="Proteomes" id="UP000238701"/>
    </source>
</evidence>
<dbReference type="InterPro" id="IPR006143">
    <property type="entry name" value="RND_pump_MFP"/>
</dbReference>
<dbReference type="Gene3D" id="1.10.287.470">
    <property type="entry name" value="Helix hairpin bin"/>
    <property type="match status" value="1"/>
</dbReference>
<reference evidence="11" key="1">
    <citation type="submission" date="2018-02" db="EMBL/GenBank/DDBJ databases">
        <authorList>
            <person name="Hausmann B."/>
        </authorList>
    </citation>
    <scope>NUCLEOTIDE SEQUENCE [LARGE SCALE GENOMIC DNA]</scope>
    <source>
        <strain evidence="11">Peat soil MAG SbA1</strain>
    </source>
</reference>
<evidence type="ECO:0000256" key="1">
    <source>
        <dbReference type="ARBA" id="ARBA00004196"/>
    </source>
</evidence>
<dbReference type="GO" id="GO:0015562">
    <property type="term" value="F:efflux transmembrane transporter activity"/>
    <property type="evidence" value="ECO:0007669"/>
    <property type="project" value="TreeGrafter"/>
</dbReference>
<dbReference type="InterPro" id="IPR058624">
    <property type="entry name" value="MdtA-like_HH"/>
</dbReference>
<feature type="domain" description="Multidrug resistance protein MdtA-like C-terminal permuted SH3" evidence="9">
    <location>
        <begin position="344"/>
        <end position="390"/>
    </location>
</feature>
<feature type="domain" description="Multidrug resistance protein MdtA-like barrel-sandwich hybrid" evidence="7">
    <location>
        <begin position="103"/>
        <end position="234"/>
    </location>
</feature>
<dbReference type="OrthoDB" id="9806939at2"/>
<dbReference type="SUPFAM" id="SSF111369">
    <property type="entry name" value="HlyD-like secretion proteins"/>
    <property type="match status" value="1"/>
</dbReference>
<dbReference type="FunFam" id="2.40.30.170:FF:000010">
    <property type="entry name" value="Efflux RND transporter periplasmic adaptor subunit"/>
    <property type="match status" value="1"/>
</dbReference>
<dbReference type="InterPro" id="IPR058792">
    <property type="entry name" value="Beta-barrel_RND_2"/>
</dbReference>
<dbReference type="GO" id="GO:1990281">
    <property type="term" value="C:efflux pump complex"/>
    <property type="evidence" value="ECO:0007669"/>
    <property type="project" value="TreeGrafter"/>
</dbReference>
<evidence type="ECO:0000256" key="3">
    <source>
        <dbReference type="ARBA" id="ARBA00022448"/>
    </source>
</evidence>
<keyword evidence="3" id="KW-0813">Transport</keyword>
<dbReference type="AlphaFoldDB" id="A0A2U3JYA4"/>
<organism evidence="10 11">
    <name type="scientific">Candidatus Sulfotelmatobacter kueseliae</name>
    <dbReference type="NCBI Taxonomy" id="2042962"/>
    <lineage>
        <taxon>Bacteria</taxon>
        <taxon>Pseudomonadati</taxon>
        <taxon>Acidobacteriota</taxon>
        <taxon>Terriglobia</taxon>
        <taxon>Terriglobales</taxon>
        <taxon>Candidatus Korobacteraceae</taxon>
        <taxon>Candidatus Sulfotelmatobacter</taxon>
    </lineage>
</organism>
<evidence type="ECO:0000259" key="6">
    <source>
        <dbReference type="Pfam" id="PF25876"/>
    </source>
</evidence>
<protein>
    <submittedName>
        <fullName evidence="10">Acriflavin resistance periplasmic protein</fullName>
    </submittedName>
</protein>
<evidence type="ECO:0000259" key="9">
    <source>
        <dbReference type="Pfam" id="PF25967"/>
    </source>
</evidence>
<feature type="region of interest" description="Disordered" evidence="4">
    <location>
        <begin position="1"/>
        <end position="26"/>
    </location>
</feature>
<dbReference type="Pfam" id="PF25876">
    <property type="entry name" value="HH_MFP_RND"/>
    <property type="match status" value="1"/>
</dbReference>
<dbReference type="EMBL" id="OMOD01000007">
    <property type="protein sequence ID" value="SPF32297.1"/>
    <property type="molecule type" value="Genomic_DNA"/>
</dbReference>
<evidence type="ECO:0000256" key="2">
    <source>
        <dbReference type="ARBA" id="ARBA00009477"/>
    </source>
</evidence>
<evidence type="ECO:0000313" key="10">
    <source>
        <dbReference type="EMBL" id="SPF32297.1"/>
    </source>
</evidence>
<feature type="domain" description="Multidrug resistance protein MdtA-like alpha-helical hairpin" evidence="6">
    <location>
        <begin position="139"/>
        <end position="199"/>
    </location>
</feature>
<dbReference type="InterPro" id="IPR058625">
    <property type="entry name" value="MdtA-like_BSH"/>
</dbReference>
<evidence type="ECO:0000256" key="4">
    <source>
        <dbReference type="SAM" id="MobiDB-lite"/>
    </source>
</evidence>
<sequence length="413" mass="44499">MDSRSTEPELTEPKPSAPQITPPPKLPAASPRKALLMVGGVVLLLIVGAVVTALVRIHNGDVLAKETEQEATPTVAVVHPVAEKPDEELVLPGTMQAYEESPIYARTNGYLLRWYKDIGSRVTKGELLADIDTPEVDQELMQARANRQQVLAQLDLAKINADRYVNLRKTDSVSQQEADQQSSGYEQAVANLAAADANVRRLEELESFKHVYSPFTGVLTKRTVDPGALINAGVSGAAGKELFDIAQVDPLRVYISVPQSYAPSIKNGMDAEVTLQEYPGQKFKGTVARTAEAIDPATRTLLTEVDVPNKKGQLLPGSYGEVHFRVGMNAQKVTLPVNTMLFRQEGAQVAIVGIDGKLHLRPITIGRDYGTTLEILGGVEVGDRVVINPADSLEEGQPVNVVPENGPPVPGGQ</sequence>
<name>A0A2U3JYA4_9BACT</name>
<feature type="domain" description="CusB-like beta-barrel" evidence="8">
    <location>
        <begin position="255"/>
        <end position="325"/>
    </location>
</feature>
<evidence type="ECO:0000256" key="5">
    <source>
        <dbReference type="SAM" id="Phobius"/>
    </source>
</evidence>
<comment type="subcellular location">
    <subcellularLocation>
        <location evidence="1">Cell envelope</location>
    </subcellularLocation>
</comment>
<dbReference type="PANTHER" id="PTHR30469:SF37">
    <property type="entry name" value="RAGD PROTEIN"/>
    <property type="match status" value="1"/>
</dbReference>
<proteinExistence type="inferred from homology"/>
<dbReference type="PANTHER" id="PTHR30469">
    <property type="entry name" value="MULTIDRUG RESISTANCE PROTEIN MDTA"/>
    <property type="match status" value="1"/>
</dbReference>
<keyword evidence="5" id="KW-0472">Membrane</keyword>
<gene>
    <name evidence="10" type="ORF">SBA1_1040065</name>
</gene>
<comment type="similarity">
    <text evidence="2">Belongs to the membrane fusion protein (MFP) (TC 8.A.1) family.</text>
</comment>
<dbReference type="Pfam" id="PF25967">
    <property type="entry name" value="RND-MFP_C"/>
    <property type="match status" value="1"/>
</dbReference>
<evidence type="ECO:0000259" key="8">
    <source>
        <dbReference type="Pfam" id="PF25954"/>
    </source>
</evidence>
<keyword evidence="5" id="KW-1133">Transmembrane helix</keyword>
<dbReference type="InterPro" id="IPR058627">
    <property type="entry name" value="MdtA-like_C"/>
</dbReference>
<keyword evidence="5" id="KW-0812">Transmembrane</keyword>
<dbReference type="Gene3D" id="2.40.50.100">
    <property type="match status" value="1"/>
</dbReference>
<evidence type="ECO:0000259" key="7">
    <source>
        <dbReference type="Pfam" id="PF25917"/>
    </source>
</evidence>